<dbReference type="PIRSF" id="PIRSF006156">
    <property type="entry name" value="YafQ"/>
    <property type="match status" value="1"/>
</dbReference>
<dbReference type="AlphaFoldDB" id="A0A381CCK5"/>
<dbReference type="GO" id="GO:0004521">
    <property type="term" value="F:RNA endonuclease activity"/>
    <property type="evidence" value="ECO:0007669"/>
    <property type="project" value="TreeGrafter"/>
</dbReference>
<dbReference type="EMBL" id="UIGI01000001">
    <property type="protein sequence ID" value="SUW65577.1"/>
    <property type="molecule type" value="Genomic_DNA"/>
</dbReference>
<dbReference type="InterPro" id="IPR004386">
    <property type="entry name" value="Toxin_YafQ-like"/>
</dbReference>
<evidence type="ECO:0000313" key="3">
    <source>
        <dbReference type="EMBL" id="SUW65577.1"/>
    </source>
</evidence>
<organism evidence="3 4">
    <name type="scientific">Buttiauxella agrestis</name>
    <dbReference type="NCBI Taxonomy" id="82977"/>
    <lineage>
        <taxon>Bacteria</taxon>
        <taxon>Pseudomonadati</taxon>
        <taxon>Pseudomonadota</taxon>
        <taxon>Gammaproteobacteria</taxon>
        <taxon>Enterobacterales</taxon>
        <taxon>Enterobacteriaceae</taxon>
        <taxon>Buttiauxella</taxon>
    </lineage>
</organism>
<dbReference type="RefSeq" id="WP_115631244.1">
    <property type="nucleotide sequence ID" value="NZ_UIGI01000001.1"/>
</dbReference>
<dbReference type="Pfam" id="PF15738">
    <property type="entry name" value="YafQ_toxin"/>
    <property type="match status" value="1"/>
</dbReference>
<dbReference type="Proteomes" id="UP000255528">
    <property type="component" value="Unassembled WGS sequence"/>
</dbReference>
<sequence>MAKNNRAKLPFQTKHTKSFSKAWERYNKAGRHDMNTVSVAMWLIASRNPLPAYYFDHALTGEYGGYRELHIGGDYLLVYYVDEATRTIIFSDLGTHAELFE</sequence>
<dbReference type="InterPro" id="IPR035093">
    <property type="entry name" value="RelE/ParE_toxin_dom_sf"/>
</dbReference>
<dbReference type="NCBIfam" id="TIGR02385">
    <property type="entry name" value="RelE_StbE"/>
    <property type="match status" value="1"/>
</dbReference>
<dbReference type="PANTHER" id="PTHR40588:SF1">
    <property type="entry name" value="MRNA INTERFERASE TOXIN YAFQ"/>
    <property type="match status" value="1"/>
</dbReference>
<dbReference type="Gene3D" id="3.30.2310.20">
    <property type="entry name" value="RelE-like"/>
    <property type="match status" value="1"/>
</dbReference>
<evidence type="ECO:0000313" key="4">
    <source>
        <dbReference type="Proteomes" id="UP000255528"/>
    </source>
</evidence>
<reference evidence="3 4" key="1">
    <citation type="submission" date="2018-06" db="EMBL/GenBank/DDBJ databases">
        <authorList>
            <consortium name="Pathogen Informatics"/>
            <person name="Doyle S."/>
        </authorList>
    </citation>
    <scope>NUCLEOTIDE SEQUENCE [LARGE SCALE GENOMIC DNA]</scope>
    <source>
        <strain evidence="3 4">NCTC12119</strain>
    </source>
</reference>
<proteinExistence type="predicted"/>
<gene>
    <name evidence="3" type="primary">yafQ</name>
    <name evidence="3" type="ORF">NCTC12119_04133</name>
</gene>
<protein>
    <submittedName>
        <fullName evidence="3">mRNA interferase YafQ</fullName>
        <ecNumber evidence="3">3.1.-.-</ecNumber>
    </submittedName>
</protein>
<keyword evidence="3" id="KW-0378">Hydrolase</keyword>
<dbReference type="SUPFAM" id="SSF143011">
    <property type="entry name" value="RelE-like"/>
    <property type="match status" value="1"/>
</dbReference>
<dbReference type="PANTHER" id="PTHR40588">
    <property type="entry name" value="MRNA INTERFERASE TOXIN YAFQ"/>
    <property type="match status" value="1"/>
</dbReference>
<evidence type="ECO:0000256" key="2">
    <source>
        <dbReference type="PIRSR" id="PIRSR006156-1"/>
    </source>
</evidence>
<evidence type="ECO:0000256" key="1">
    <source>
        <dbReference type="ARBA" id="ARBA00022649"/>
    </source>
</evidence>
<name>A0A381CCK5_9ENTR</name>
<dbReference type="GO" id="GO:0006402">
    <property type="term" value="P:mRNA catabolic process"/>
    <property type="evidence" value="ECO:0007669"/>
    <property type="project" value="TreeGrafter"/>
</dbReference>
<keyword evidence="1" id="KW-1277">Toxin-antitoxin system</keyword>
<dbReference type="GO" id="GO:0016787">
    <property type="term" value="F:hydrolase activity"/>
    <property type="evidence" value="ECO:0007669"/>
    <property type="project" value="UniProtKB-KW"/>
</dbReference>
<dbReference type="InterPro" id="IPR007712">
    <property type="entry name" value="RelE/ParE_toxin"/>
</dbReference>
<feature type="active site" description="Proton donor" evidence="2">
    <location>
        <position position="96"/>
    </location>
</feature>
<dbReference type="EC" id="3.1.-.-" evidence="3"/>
<dbReference type="GO" id="GO:0006415">
    <property type="term" value="P:translational termination"/>
    <property type="evidence" value="ECO:0007669"/>
    <property type="project" value="TreeGrafter"/>
</dbReference>
<accession>A0A381CCK5</accession>